<gene>
    <name evidence="2" type="ORF">ODALV1_LOCUS3375</name>
</gene>
<feature type="compositionally biased region" description="Basic and acidic residues" evidence="1">
    <location>
        <begin position="181"/>
        <end position="198"/>
    </location>
</feature>
<feature type="compositionally biased region" description="Basic and acidic residues" evidence="1">
    <location>
        <begin position="323"/>
        <end position="333"/>
    </location>
</feature>
<comment type="caution">
    <text evidence="2">The sequence shown here is derived from an EMBL/GenBank/DDBJ whole genome shotgun (WGS) entry which is preliminary data.</text>
</comment>
<proteinExistence type="predicted"/>
<keyword evidence="3" id="KW-1185">Reference proteome</keyword>
<protein>
    <submittedName>
        <fullName evidence="2">Uncharacterized protein</fullName>
    </submittedName>
</protein>
<feature type="compositionally biased region" description="Acidic residues" evidence="1">
    <location>
        <begin position="104"/>
        <end position="114"/>
    </location>
</feature>
<accession>A0ABP1PUN7</accession>
<feature type="compositionally biased region" description="Basic and acidic residues" evidence="1">
    <location>
        <begin position="300"/>
        <end position="310"/>
    </location>
</feature>
<reference evidence="2 3" key="1">
    <citation type="submission" date="2024-08" db="EMBL/GenBank/DDBJ databases">
        <authorList>
            <person name="Cucini C."/>
            <person name="Frati F."/>
        </authorList>
    </citation>
    <scope>NUCLEOTIDE SEQUENCE [LARGE SCALE GENOMIC DNA]</scope>
</reference>
<feature type="region of interest" description="Disordered" evidence="1">
    <location>
        <begin position="300"/>
        <end position="340"/>
    </location>
</feature>
<feature type="compositionally biased region" description="Basic residues" evidence="1">
    <location>
        <begin position="255"/>
        <end position="268"/>
    </location>
</feature>
<evidence type="ECO:0000313" key="3">
    <source>
        <dbReference type="Proteomes" id="UP001642540"/>
    </source>
</evidence>
<dbReference type="EMBL" id="CAXLJM020000010">
    <property type="protein sequence ID" value="CAL8076154.1"/>
    <property type="molecule type" value="Genomic_DNA"/>
</dbReference>
<evidence type="ECO:0000256" key="1">
    <source>
        <dbReference type="SAM" id="MobiDB-lite"/>
    </source>
</evidence>
<feature type="region of interest" description="Disordered" evidence="1">
    <location>
        <begin position="55"/>
        <end position="287"/>
    </location>
</feature>
<sequence>MDAFADYSASRTRNNAPMHVLKPGLLNFTRKATKFRIQSTYENILSDWPVHKHIYNTPNQPNTVRDTEETEEPRPGPSSRQVRPDPLRSKTRARHQRQKTTISSDEDISEEMQDCEQVHDDTEEEPTPPTTRQGRERNITKYTSRHQRPHEDEDDEDPRPDPSYQPQGRDEQRSHHHRRNRLQDSDQIRGQDSAEGRRLGPCSRLPRKDQTKSKKRSREQRRVGIPESDEDSCNRMDENTENECPETRQPCQSNKARKTVKRGSKPRSQHLGNKVLEDEQSDYTEKPGRLARAAAIKAADKIKETQHSDKNYSWIGPASSSDSGEHDVSVYKPEKKRSRK</sequence>
<name>A0ABP1PUN7_9HEXA</name>
<feature type="compositionally biased region" description="Basic residues" evidence="1">
    <location>
        <begin position="89"/>
        <end position="98"/>
    </location>
</feature>
<evidence type="ECO:0000313" key="2">
    <source>
        <dbReference type="EMBL" id="CAL8076154.1"/>
    </source>
</evidence>
<dbReference type="Proteomes" id="UP001642540">
    <property type="component" value="Unassembled WGS sequence"/>
</dbReference>
<organism evidence="2 3">
    <name type="scientific">Orchesella dallaii</name>
    <dbReference type="NCBI Taxonomy" id="48710"/>
    <lineage>
        <taxon>Eukaryota</taxon>
        <taxon>Metazoa</taxon>
        <taxon>Ecdysozoa</taxon>
        <taxon>Arthropoda</taxon>
        <taxon>Hexapoda</taxon>
        <taxon>Collembola</taxon>
        <taxon>Entomobryomorpha</taxon>
        <taxon>Entomobryoidea</taxon>
        <taxon>Orchesellidae</taxon>
        <taxon>Orchesellinae</taxon>
        <taxon>Orchesella</taxon>
    </lineage>
</organism>